<dbReference type="CDD" id="cd14270">
    <property type="entry name" value="UBA"/>
    <property type="match status" value="1"/>
</dbReference>
<dbReference type="InterPro" id="IPR009060">
    <property type="entry name" value="UBA-like_sf"/>
</dbReference>
<feature type="domain" description="UBA" evidence="1">
    <location>
        <begin position="265"/>
        <end position="306"/>
    </location>
</feature>
<evidence type="ECO:0000313" key="3">
    <source>
        <dbReference type="Proteomes" id="UP000602510"/>
    </source>
</evidence>
<dbReference type="Pfam" id="PF00627">
    <property type="entry name" value="UBA"/>
    <property type="match status" value="1"/>
</dbReference>
<organism evidence="2 3">
    <name type="scientific">Phytophthora infestans</name>
    <name type="common">Potato late blight agent</name>
    <name type="synonym">Botrytis infestans</name>
    <dbReference type="NCBI Taxonomy" id="4787"/>
    <lineage>
        <taxon>Eukaryota</taxon>
        <taxon>Sar</taxon>
        <taxon>Stramenopiles</taxon>
        <taxon>Oomycota</taxon>
        <taxon>Peronosporomycetes</taxon>
        <taxon>Peronosporales</taxon>
        <taxon>Peronosporaceae</taxon>
        <taxon>Phytophthora</taxon>
    </lineage>
</organism>
<reference evidence="2" key="1">
    <citation type="submission" date="2020-04" db="EMBL/GenBank/DDBJ databases">
        <title>Hybrid Assembly of Korean Phytophthora infestans isolates.</title>
        <authorList>
            <person name="Prokchorchik M."/>
            <person name="Lee Y."/>
            <person name="Seo J."/>
            <person name="Cho J.-H."/>
            <person name="Park Y.-E."/>
            <person name="Jang D.-C."/>
            <person name="Im J.-S."/>
            <person name="Choi J.-G."/>
            <person name="Park H.-J."/>
            <person name="Lee G.-B."/>
            <person name="Lee Y.-G."/>
            <person name="Hong S.-Y."/>
            <person name="Cho K."/>
            <person name="Sohn K.H."/>
        </authorList>
    </citation>
    <scope>NUCLEOTIDE SEQUENCE</scope>
    <source>
        <strain evidence="2">KR_1_A1</strain>
    </source>
</reference>
<gene>
    <name evidence="2" type="ORF">GN244_ATG02723</name>
</gene>
<dbReference type="PROSITE" id="PS50030">
    <property type="entry name" value="UBA"/>
    <property type="match status" value="2"/>
</dbReference>
<accession>A0A833X0U1</accession>
<dbReference type="InterPro" id="IPR015940">
    <property type="entry name" value="UBA"/>
</dbReference>
<feature type="domain" description="UBA" evidence="1">
    <location>
        <begin position="109"/>
        <end position="153"/>
    </location>
</feature>
<comment type="caution">
    <text evidence="2">The sequence shown here is derived from an EMBL/GenBank/DDBJ whole genome shotgun (WGS) entry which is preliminary data.</text>
</comment>
<dbReference type="SMART" id="SM00165">
    <property type="entry name" value="UBA"/>
    <property type="match status" value="2"/>
</dbReference>
<name>A0A833X0U1_PHYIN</name>
<sequence length="309" mass="33710">MLVLRVRCADDGRELLVERHGAGEHSVRVVELKRLILQQRQQLYRSGDAAIFSHPPIADLEDCFVLLRGQILADPDVVDLNALKESDFFVFAPDSPLPGTKPSSSNEMQVDSPTFDLLRSQLVDMGFSTELAAQALRQSGNNLLSAAALLAEGKMSTEFGQHESINDDNVDLMTQHPSVAPLRSLLHDKNVRKLREVAATDSFQALLLLKESFSSETLNQLNENPVATLRLLSLPAPVSSSMATEMKPFGDAVIDVDDLNMDTTASDSKGAVDRLVAMGFAQDLVEIMYESCGGDEQLTANALLQTLES</sequence>
<dbReference type="Proteomes" id="UP000602510">
    <property type="component" value="Unassembled WGS sequence"/>
</dbReference>
<evidence type="ECO:0000259" key="1">
    <source>
        <dbReference type="PROSITE" id="PS50030"/>
    </source>
</evidence>
<proteinExistence type="predicted"/>
<evidence type="ECO:0000313" key="2">
    <source>
        <dbReference type="EMBL" id="KAF4044811.1"/>
    </source>
</evidence>
<dbReference type="Gene3D" id="1.10.8.10">
    <property type="entry name" value="DNA helicase RuvA subunit, C-terminal domain"/>
    <property type="match status" value="2"/>
</dbReference>
<dbReference type="SUPFAM" id="SSF46934">
    <property type="entry name" value="UBA-like"/>
    <property type="match status" value="2"/>
</dbReference>
<keyword evidence="3" id="KW-1185">Reference proteome</keyword>
<dbReference type="EMBL" id="WSZM01000058">
    <property type="protein sequence ID" value="KAF4044811.1"/>
    <property type="molecule type" value="Genomic_DNA"/>
</dbReference>
<protein>
    <submittedName>
        <fullName evidence="2">UBA domain-containing protein</fullName>
    </submittedName>
</protein>
<dbReference type="AlphaFoldDB" id="A0A833X0U1"/>